<dbReference type="Gene3D" id="1.10.3210.10">
    <property type="entry name" value="Hypothetical protein af1432"/>
    <property type="match status" value="1"/>
</dbReference>
<dbReference type="InterPro" id="IPR003607">
    <property type="entry name" value="HD/PDEase_dom"/>
</dbReference>
<dbReference type="PROSITE" id="PS51832">
    <property type="entry name" value="HD_GYP"/>
    <property type="match status" value="1"/>
</dbReference>
<dbReference type="GO" id="GO:0016740">
    <property type="term" value="F:transferase activity"/>
    <property type="evidence" value="ECO:0007669"/>
    <property type="project" value="UniProtKB-KW"/>
</dbReference>
<keyword evidence="2" id="KW-0808">Transferase</keyword>
<dbReference type="PANTHER" id="PTHR43155">
    <property type="entry name" value="CYCLIC DI-GMP PHOSPHODIESTERASE PA4108-RELATED"/>
    <property type="match status" value="1"/>
</dbReference>
<sequence length="347" mass="40060">MTVQESEILEERCKRFVGCKLNRNIYASEGTLLLKKGVILTESLLKRLKMDDDRLEEFVRSIPYTSNEYNKLLTGTVEEIREIFSEIKTNPLAISQVETLILPKVKLLAKEHRLTILLNGMQGKDDYTYRHNIGVAIVASLLAKWLKMTEEEIHLITLGGLLHDIGKLRIDDHILMKPGALTKEEYEHMQMHAIYGYEILTNDGRFSEGICLMALEHHEREDGSGYPDGKTAETVHPYSKIIAIADVFHAMISDRVYRKGFALYDVLKQIKNDAFRKLEPTHVGLFIKRFMEMAIGNYAELNNGLHVEIVFVFEDDPINPLVRFHKELIDLRRSKLYIKKLIDMKND</sequence>
<reference evidence="2 3" key="1">
    <citation type="journal article" date="2015" name="Stand. Genomic Sci.">
        <title>Genomic Encyclopedia of Bacterial and Archaeal Type Strains, Phase III: the genomes of soil and plant-associated and newly described type strains.</title>
        <authorList>
            <person name="Whitman W.B."/>
            <person name="Woyke T."/>
            <person name="Klenk H.P."/>
            <person name="Zhou Y."/>
            <person name="Lilburn T.G."/>
            <person name="Beck B.J."/>
            <person name="De Vos P."/>
            <person name="Vandamme P."/>
            <person name="Eisen J.A."/>
            <person name="Garrity G."/>
            <person name="Hugenholtz P."/>
            <person name="Kyrpides N.C."/>
        </authorList>
    </citation>
    <scope>NUCLEOTIDE SEQUENCE [LARGE SCALE GENOMIC DNA]</scope>
    <source>
        <strain evidence="2 3">CGMCC 1.10116</strain>
    </source>
</reference>
<keyword evidence="3" id="KW-1185">Reference proteome</keyword>
<name>A0A562QST7_9BACI</name>
<dbReference type="InterPro" id="IPR037522">
    <property type="entry name" value="HD_GYP_dom"/>
</dbReference>
<dbReference type="Proteomes" id="UP000315711">
    <property type="component" value="Unassembled WGS sequence"/>
</dbReference>
<dbReference type="EMBL" id="VLKZ01000001">
    <property type="protein sequence ID" value="TWI59757.1"/>
    <property type="molecule type" value="Genomic_DNA"/>
</dbReference>
<dbReference type="NCBIfam" id="TIGR00277">
    <property type="entry name" value="HDIG"/>
    <property type="match status" value="1"/>
</dbReference>
<comment type="caution">
    <text evidence="2">The sequence shown here is derived from an EMBL/GenBank/DDBJ whole genome shotgun (WGS) entry which is preliminary data.</text>
</comment>
<protein>
    <submittedName>
        <fullName evidence="2">Putative nucleotidyltransferase with HDIG domain</fullName>
    </submittedName>
</protein>
<evidence type="ECO:0000313" key="2">
    <source>
        <dbReference type="EMBL" id="TWI59757.1"/>
    </source>
</evidence>
<dbReference type="CDD" id="cd00077">
    <property type="entry name" value="HDc"/>
    <property type="match status" value="1"/>
</dbReference>
<dbReference type="SMART" id="SM00471">
    <property type="entry name" value="HDc"/>
    <property type="match status" value="1"/>
</dbReference>
<dbReference type="InterPro" id="IPR006675">
    <property type="entry name" value="HDIG_dom"/>
</dbReference>
<dbReference type="Pfam" id="PF13487">
    <property type="entry name" value="HD_5"/>
    <property type="match status" value="1"/>
</dbReference>
<dbReference type="AlphaFoldDB" id="A0A562QST7"/>
<feature type="domain" description="HD-GYP" evidence="1">
    <location>
        <begin position="106"/>
        <end position="302"/>
    </location>
</feature>
<evidence type="ECO:0000313" key="3">
    <source>
        <dbReference type="Proteomes" id="UP000315711"/>
    </source>
</evidence>
<accession>A0A562QST7</accession>
<dbReference type="PANTHER" id="PTHR43155:SF2">
    <property type="entry name" value="CYCLIC DI-GMP PHOSPHODIESTERASE PA4108"/>
    <property type="match status" value="1"/>
</dbReference>
<evidence type="ECO:0000259" key="1">
    <source>
        <dbReference type="PROSITE" id="PS51832"/>
    </source>
</evidence>
<proteinExistence type="predicted"/>
<organism evidence="2 3">
    <name type="scientific">Halalkalibacter nanhaiisediminis</name>
    <dbReference type="NCBI Taxonomy" id="688079"/>
    <lineage>
        <taxon>Bacteria</taxon>
        <taxon>Bacillati</taxon>
        <taxon>Bacillota</taxon>
        <taxon>Bacilli</taxon>
        <taxon>Bacillales</taxon>
        <taxon>Bacillaceae</taxon>
        <taxon>Halalkalibacter</taxon>
    </lineage>
</organism>
<gene>
    <name evidence="2" type="ORF">IQ10_00178</name>
</gene>
<dbReference type="SUPFAM" id="SSF109604">
    <property type="entry name" value="HD-domain/PDEase-like"/>
    <property type="match status" value="1"/>
</dbReference>